<feature type="domain" description="RRM" evidence="5">
    <location>
        <begin position="29"/>
        <end position="107"/>
    </location>
</feature>
<dbReference type="InterPro" id="IPR000504">
    <property type="entry name" value="RRM_dom"/>
</dbReference>
<organism evidence="6 7">
    <name type="scientific">Pocillopora meandrina</name>
    <dbReference type="NCBI Taxonomy" id="46732"/>
    <lineage>
        <taxon>Eukaryota</taxon>
        <taxon>Metazoa</taxon>
        <taxon>Cnidaria</taxon>
        <taxon>Anthozoa</taxon>
        <taxon>Hexacorallia</taxon>
        <taxon>Scleractinia</taxon>
        <taxon>Astrocoeniina</taxon>
        <taxon>Pocilloporidae</taxon>
        <taxon>Pocillopora</taxon>
    </lineage>
</organism>
<dbReference type="PROSITE" id="PS50102">
    <property type="entry name" value="RRM"/>
    <property type="match status" value="3"/>
</dbReference>
<feature type="domain" description="RRM" evidence="5">
    <location>
        <begin position="115"/>
        <end position="198"/>
    </location>
</feature>
<evidence type="ECO:0000313" key="6">
    <source>
        <dbReference type="EMBL" id="CAH3133266.1"/>
    </source>
</evidence>
<reference evidence="6 7" key="1">
    <citation type="submission" date="2022-05" db="EMBL/GenBank/DDBJ databases">
        <authorList>
            <consortium name="Genoscope - CEA"/>
            <person name="William W."/>
        </authorList>
    </citation>
    <scope>NUCLEOTIDE SEQUENCE [LARGE SCALE GENOMIC DNA]</scope>
</reference>
<evidence type="ECO:0000256" key="4">
    <source>
        <dbReference type="SAM" id="MobiDB-lite"/>
    </source>
</evidence>
<dbReference type="GO" id="GO:1990904">
    <property type="term" value="C:ribonucleoprotein complex"/>
    <property type="evidence" value="ECO:0007669"/>
    <property type="project" value="InterPro"/>
</dbReference>
<dbReference type="FunFam" id="3.30.70.330:FF:000383">
    <property type="entry name" value="Sex lethal, isoform D"/>
    <property type="match status" value="1"/>
</dbReference>
<evidence type="ECO:0000313" key="7">
    <source>
        <dbReference type="Proteomes" id="UP001159428"/>
    </source>
</evidence>
<dbReference type="PANTHER" id="PTHR48025:SF1">
    <property type="entry name" value="RRM DOMAIN-CONTAINING PROTEIN"/>
    <property type="match status" value="1"/>
</dbReference>
<protein>
    <recommendedName>
        <fullName evidence="5">RRM domain-containing protein</fullName>
    </recommendedName>
</protein>
<proteinExistence type="predicted"/>
<evidence type="ECO:0000256" key="1">
    <source>
        <dbReference type="ARBA" id="ARBA00022737"/>
    </source>
</evidence>
<dbReference type="GO" id="GO:0010629">
    <property type="term" value="P:negative regulation of gene expression"/>
    <property type="evidence" value="ECO:0007669"/>
    <property type="project" value="UniProtKB-ARBA"/>
</dbReference>
<dbReference type="SUPFAM" id="SSF54928">
    <property type="entry name" value="RNA-binding domain, RBD"/>
    <property type="match status" value="3"/>
</dbReference>
<dbReference type="Gene3D" id="3.30.70.330">
    <property type="match status" value="3"/>
</dbReference>
<keyword evidence="1" id="KW-0677">Repeat</keyword>
<dbReference type="InterPro" id="IPR050502">
    <property type="entry name" value="Euk_RNA-bind_prot"/>
</dbReference>
<dbReference type="InterPro" id="IPR012677">
    <property type="entry name" value="Nucleotide-bd_a/b_plait_sf"/>
</dbReference>
<dbReference type="InterPro" id="IPR035979">
    <property type="entry name" value="RBD_domain_sf"/>
</dbReference>
<sequence length="359" mass="39357">MLDKMNDSTVPVQMNGESLENGTDHNMKTNLIINYLPPSMSEGELKNLFGEFGTVSSCKLVRDRVSGNSLGYAFVNYEEPDQAAKAVRELNRLRVQTKNIKVSYARPSSEDIKNANLYISGLPKAMNEEQLEALFHKYGEIITSKVLKDENSVSRGAGFVRFDKRSQAQAAIDALNGAQIPGVSPSESSKLTVKFANPPSNKPQIPFAFQSPIGLTPPQIRGNARSPFSASGVGPLYHQGANFRYSPLTFLQSPNNNTFTPNALVPGSYCVFVYGLPSDKDDGGTTKVDPEKLLYKLFAKYGAITDVRVKKGQNFGFVNMQNYDDAQQAIAGLNGHRIAGHEDKPPLQVSFKTPNVKKQ</sequence>
<dbReference type="PRINTS" id="PR00961">
    <property type="entry name" value="HUDSXLRNA"/>
</dbReference>
<comment type="caution">
    <text evidence="6">The sequence shown here is derived from an EMBL/GenBank/DDBJ whole genome shotgun (WGS) entry which is preliminary data.</text>
</comment>
<keyword evidence="2 3" id="KW-0694">RNA-binding</keyword>
<dbReference type="EMBL" id="CALNXJ010000027">
    <property type="protein sequence ID" value="CAH3133266.1"/>
    <property type="molecule type" value="Genomic_DNA"/>
</dbReference>
<accession>A0AAU9X199</accession>
<feature type="region of interest" description="Disordered" evidence="4">
    <location>
        <begin position="1"/>
        <end position="23"/>
    </location>
</feature>
<feature type="domain" description="RRM" evidence="5">
    <location>
        <begin position="269"/>
        <end position="354"/>
    </location>
</feature>
<dbReference type="AlphaFoldDB" id="A0AAU9X199"/>
<dbReference type="SMART" id="SM00360">
    <property type="entry name" value="RRM"/>
    <property type="match status" value="3"/>
</dbReference>
<gene>
    <name evidence="6" type="ORF">PMEA_00014991</name>
</gene>
<name>A0AAU9X199_9CNID</name>
<feature type="compositionally biased region" description="Polar residues" evidence="4">
    <location>
        <begin position="7"/>
        <end position="21"/>
    </location>
</feature>
<dbReference type="Pfam" id="PF00076">
    <property type="entry name" value="RRM_1"/>
    <property type="match status" value="3"/>
</dbReference>
<dbReference type="Proteomes" id="UP001159428">
    <property type="component" value="Unassembled WGS sequence"/>
</dbReference>
<evidence type="ECO:0000256" key="2">
    <source>
        <dbReference type="ARBA" id="ARBA00022884"/>
    </source>
</evidence>
<dbReference type="PANTHER" id="PTHR48025">
    <property type="entry name" value="OS02G0815200 PROTEIN"/>
    <property type="match status" value="1"/>
</dbReference>
<keyword evidence="7" id="KW-1185">Reference proteome</keyword>
<dbReference type="InterPro" id="IPR002343">
    <property type="entry name" value="Hud_Sxl_RNA"/>
</dbReference>
<dbReference type="GO" id="GO:0005737">
    <property type="term" value="C:cytoplasm"/>
    <property type="evidence" value="ECO:0007669"/>
    <property type="project" value="UniProtKB-ARBA"/>
</dbReference>
<evidence type="ECO:0000259" key="5">
    <source>
        <dbReference type="PROSITE" id="PS50102"/>
    </source>
</evidence>
<dbReference type="GO" id="GO:0009967">
    <property type="term" value="P:positive regulation of signal transduction"/>
    <property type="evidence" value="ECO:0007669"/>
    <property type="project" value="UniProtKB-ARBA"/>
</dbReference>
<evidence type="ECO:0000256" key="3">
    <source>
        <dbReference type="PROSITE-ProRule" id="PRU00176"/>
    </source>
</evidence>
<dbReference type="GO" id="GO:0003729">
    <property type="term" value="F:mRNA binding"/>
    <property type="evidence" value="ECO:0007669"/>
    <property type="project" value="UniProtKB-ARBA"/>
</dbReference>